<dbReference type="HAMAP" id="MF_02095">
    <property type="entry name" value="CysQ"/>
    <property type="match status" value="1"/>
</dbReference>
<dbReference type="AlphaFoldDB" id="J9GBA3"/>
<dbReference type="CDD" id="cd01638">
    <property type="entry name" value="CysQ"/>
    <property type="match status" value="1"/>
</dbReference>
<reference evidence="9" key="1">
    <citation type="journal article" date="2012" name="PLoS ONE">
        <title>Gene sets for utilization of primary and secondary nutrition supplies in the distal gut of endangered iberian lynx.</title>
        <authorList>
            <person name="Alcaide M."/>
            <person name="Messina E."/>
            <person name="Richter M."/>
            <person name="Bargiela R."/>
            <person name="Peplies J."/>
            <person name="Huws S.A."/>
            <person name="Newbold C.J."/>
            <person name="Golyshin P.N."/>
            <person name="Simon M.A."/>
            <person name="Lopez G."/>
            <person name="Yakimov M.M."/>
            <person name="Ferrer M."/>
        </authorList>
    </citation>
    <scope>NUCLEOTIDE SEQUENCE</scope>
</reference>
<dbReference type="NCBIfam" id="TIGR01331">
    <property type="entry name" value="bisphos_cysQ"/>
    <property type="match status" value="1"/>
</dbReference>
<evidence type="ECO:0000256" key="2">
    <source>
        <dbReference type="ARBA" id="ARBA00022475"/>
    </source>
</evidence>
<evidence type="ECO:0000256" key="3">
    <source>
        <dbReference type="ARBA" id="ARBA00022519"/>
    </source>
</evidence>
<dbReference type="InterPro" id="IPR050725">
    <property type="entry name" value="CysQ/Inositol_MonoPase"/>
</dbReference>
<evidence type="ECO:0000313" key="9">
    <source>
        <dbReference type="EMBL" id="EJX04119.1"/>
    </source>
</evidence>
<evidence type="ECO:0000256" key="4">
    <source>
        <dbReference type="ARBA" id="ARBA00022723"/>
    </source>
</evidence>
<dbReference type="EMBL" id="AMCI01001913">
    <property type="protein sequence ID" value="EJX04119.1"/>
    <property type="molecule type" value="Genomic_DNA"/>
</dbReference>
<accession>J9GBA3</accession>
<keyword evidence="3" id="KW-0997">Cell inner membrane</keyword>
<sequence length="267" mass="29459">MENELRTAMAAAVAAGLEIMDIYNRPETEWEVAFKADHSPLTLADRKAHAVIKEKLQSTAYPLLSEEGDDVDYAVRSQWDRFWIVDPLDGTKEFVKRNGEFTVNIALVDHGQPILGVVYVPVSCVLYFGSVATGAFKAVVTDPENLDILEPQRLPMEPPQIFTIVASRSHLSPETVDYIEAIRQQKGEVRTVQGGSSLKICYVAEGVAHLYPRLGPTMEWDTAAGHALVKAAGGEMYDAHTGKPVHYNKEDLHSPWFIVKGAGVVVE</sequence>
<dbReference type="InterPro" id="IPR020583">
    <property type="entry name" value="Inositol_monoP_metal-BS"/>
</dbReference>
<proteinExistence type="inferred from homology"/>
<dbReference type="GO" id="GO:0046854">
    <property type="term" value="P:phosphatidylinositol phosphate biosynthetic process"/>
    <property type="evidence" value="ECO:0007669"/>
    <property type="project" value="InterPro"/>
</dbReference>
<evidence type="ECO:0000256" key="8">
    <source>
        <dbReference type="ARBA" id="ARBA00044544"/>
    </source>
</evidence>
<evidence type="ECO:0000256" key="7">
    <source>
        <dbReference type="ARBA" id="ARBA00023136"/>
    </source>
</evidence>
<dbReference type="InterPro" id="IPR000760">
    <property type="entry name" value="Inositol_monophosphatase-like"/>
</dbReference>
<evidence type="ECO:0000256" key="5">
    <source>
        <dbReference type="ARBA" id="ARBA00022801"/>
    </source>
</evidence>
<dbReference type="PROSITE" id="PS00630">
    <property type="entry name" value="IMP_2"/>
    <property type="match status" value="1"/>
</dbReference>
<dbReference type="InterPro" id="IPR006240">
    <property type="entry name" value="CysQ"/>
</dbReference>
<evidence type="ECO:0000256" key="6">
    <source>
        <dbReference type="ARBA" id="ARBA00022842"/>
    </source>
</evidence>
<keyword evidence="7" id="KW-0472">Membrane</keyword>
<keyword evidence="2" id="KW-1003">Cell membrane</keyword>
<keyword evidence="5" id="KW-0378">Hydrolase</keyword>
<dbReference type="GO" id="GO:0008441">
    <property type="term" value="F:3'(2'),5'-bisphosphate nucleotidase activity"/>
    <property type="evidence" value="ECO:0007669"/>
    <property type="project" value="InterPro"/>
</dbReference>
<comment type="caution">
    <text evidence="9">The sequence shown here is derived from an EMBL/GenBank/DDBJ whole genome shotgun (WGS) entry which is preliminary data.</text>
</comment>
<comment type="similarity">
    <text evidence="1">Belongs to the inositol monophosphatase superfamily. CysQ family.</text>
</comment>
<dbReference type="SUPFAM" id="SSF56655">
    <property type="entry name" value="Carbohydrate phosphatase"/>
    <property type="match status" value="1"/>
</dbReference>
<keyword evidence="6" id="KW-0460">Magnesium</keyword>
<organism evidence="9">
    <name type="scientific">gut metagenome</name>
    <dbReference type="NCBI Taxonomy" id="749906"/>
    <lineage>
        <taxon>unclassified sequences</taxon>
        <taxon>metagenomes</taxon>
        <taxon>organismal metagenomes</taxon>
    </lineage>
</organism>
<dbReference type="Pfam" id="PF00459">
    <property type="entry name" value="Inositol_P"/>
    <property type="match status" value="1"/>
</dbReference>
<gene>
    <name evidence="9" type="ORF">EVA_07774</name>
</gene>
<dbReference type="PANTHER" id="PTHR43028">
    <property type="entry name" value="3'(2'),5'-BISPHOSPHATE NUCLEOTIDASE 1"/>
    <property type="match status" value="1"/>
</dbReference>
<protein>
    <recommendedName>
        <fullName evidence="8">3'-phosphoadenosine 5'-phosphate phosphatase</fullName>
    </recommendedName>
</protein>
<name>J9GBA3_9ZZZZ</name>
<dbReference type="PANTHER" id="PTHR43028:SF5">
    <property type="entry name" value="3'(2'),5'-BISPHOSPHATE NUCLEOTIDASE 1"/>
    <property type="match status" value="1"/>
</dbReference>
<dbReference type="InterPro" id="IPR020550">
    <property type="entry name" value="Inositol_monophosphatase_CS"/>
</dbReference>
<dbReference type="GO" id="GO:0050427">
    <property type="term" value="P:3'-phosphoadenosine 5'-phosphosulfate metabolic process"/>
    <property type="evidence" value="ECO:0007669"/>
    <property type="project" value="TreeGrafter"/>
</dbReference>
<dbReference type="GO" id="GO:0000287">
    <property type="term" value="F:magnesium ion binding"/>
    <property type="evidence" value="ECO:0007669"/>
    <property type="project" value="InterPro"/>
</dbReference>
<dbReference type="PRINTS" id="PR00377">
    <property type="entry name" value="IMPHPHTASES"/>
</dbReference>
<dbReference type="GO" id="GO:0000103">
    <property type="term" value="P:sulfate assimilation"/>
    <property type="evidence" value="ECO:0007669"/>
    <property type="project" value="TreeGrafter"/>
</dbReference>
<dbReference type="PROSITE" id="PS00629">
    <property type="entry name" value="IMP_1"/>
    <property type="match status" value="1"/>
</dbReference>
<evidence type="ECO:0000256" key="1">
    <source>
        <dbReference type="ARBA" id="ARBA00005289"/>
    </source>
</evidence>
<dbReference type="Gene3D" id="3.40.190.80">
    <property type="match status" value="1"/>
</dbReference>
<keyword evidence="4" id="KW-0479">Metal-binding</keyword>
<dbReference type="Gene3D" id="3.30.540.10">
    <property type="entry name" value="Fructose-1,6-Bisphosphatase, subunit A, domain 1"/>
    <property type="match status" value="1"/>
</dbReference>